<gene>
    <name evidence="1" type="ORF">TM448A02028_0010</name>
    <name evidence="2" type="ORF">TM448B01544_0014</name>
</gene>
<protein>
    <submittedName>
        <fullName evidence="1">Uncharacterized protein</fullName>
    </submittedName>
</protein>
<name>A0A6H1ZV01_9ZZZZ</name>
<evidence type="ECO:0000313" key="2">
    <source>
        <dbReference type="EMBL" id="QJH99299.1"/>
    </source>
</evidence>
<sequence length="101" mass="11388">MEIKLLCREISLTKVDKNSEHLKTALTGASYVCTGEIYFDGDDPFPILMHEIAHIFLYRCGYVVSSYSEEQMCGITGKMTDQLMLENGDDIIVKLKEFANG</sequence>
<dbReference type="EMBL" id="MT144247">
    <property type="protein sequence ID" value="QJA51241.1"/>
    <property type="molecule type" value="Genomic_DNA"/>
</dbReference>
<evidence type="ECO:0000313" key="1">
    <source>
        <dbReference type="EMBL" id="QJA51241.1"/>
    </source>
</evidence>
<proteinExistence type="predicted"/>
<dbReference type="AlphaFoldDB" id="A0A6H1ZV01"/>
<organism evidence="1">
    <name type="scientific">viral metagenome</name>
    <dbReference type="NCBI Taxonomy" id="1070528"/>
    <lineage>
        <taxon>unclassified sequences</taxon>
        <taxon>metagenomes</taxon>
        <taxon>organismal metagenomes</taxon>
    </lineage>
</organism>
<dbReference type="EMBL" id="MT144780">
    <property type="protein sequence ID" value="QJH99299.1"/>
    <property type="molecule type" value="Genomic_DNA"/>
</dbReference>
<accession>A0A6H1ZV01</accession>
<reference evidence="1" key="1">
    <citation type="submission" date="2020-03" db="EMBL/GenBank/DDBJ databases">
        <title>The deep terrestrial virosphere.</title>
        <authorList>
            <person name="Holmfeldt K."/>
            <person name="Nilsson E."/>
            <person name="Simone D."/>
            <person name="Lopez-Fernandez M."/>
            <person name="Wu X."/>
            <person name="de Brujin I."/>
            <person name="Lundin D."/>
            <person name="Andersson A."/>
            <person name="Bertilsson S."/>
            <person name="Dopson M."/>
        </authorList>
    </citation>
    <scope>NUCLEOTIDE SEQUENCE</scope>
    <source>
        <strain evidence="1">TM448A02028</strain>
        <strain evidence="2">TM448B01544</strain>
    </source>
</reference>